<dbReference type="OrthoDB" id="9796533at2"/>
<dbReference type="PANTHER" id="PTHR18964:SF149">
    <property type="entry name" value="BIFUNCTIONAL UDP-N-ACETYLGLUCOSAMINE 2-EPIMERASE_N-ACETYLMANNOSAMINE KINASE"/>
    <property type="match status" value="1"/>
</dbReference>
<dbReference type="SUPFAM" id="SSF46785">
    <property type="entry name" value="Winged helix' DNA-binding domain"/>
    <property type="match status" value="1"/>
</dbReference>
<dbReference type="GO" id="GO:0042732">
    <property type="term" value="P:D-xylose metabolic process"/>
    <property type="evidence" value="ECO:0007669"/>
    <property type="project" value="UniProtKB-KW"/>
</dbReference>
<evidence type="ECO:0000256" key="1">
    <source>
        <dbReference type="ARBA" id="ARBA00002486"/>
    </source>
</evidence>
<dbReference type="PANTHER" id="PTHR18964">
    <property type="entry name" value="ROK (REPRESSOR, ORF, KINASE) FAMILY"/>
    <property type="match status" value="1"/>
</dbReference>
<comment type="function">
    <text evidence="1">Transcriptional repressor of xylose-utilizing enzymes.</text>
</comment>
<accession>A0A2S7N403</accession>
<dbReference type="AlphaFoldDB" id="A0A2S7N403"/>
<proteinExistence type="inferred from homology"/>
<dbReference type="Pfam" id="PF00480">
    <property type="entry name" value="ROK"/>
    <property type="match status" value="1"/>
</dbReference>
<evidence type="ECO:0000256" key="3">
    <source>
        <dbReference type="ARBA" id="ARBA00022629"/>
    </source>
</evidence>
<dbReference type="InterPro" id="IPR043129">
    <property type="entry name" value="ATPase_NBD"/>
</dbReference>
<keyword evidence="5" id="KW-1185">Reference proteome</keyword>
<organism evidence="4 5">
    <name type="scientific">Pradoshia eiseniae</name>
    <dbReference type="NCBI Taxonomy" id="2064768"/>
    <lineage>
        <taxon>Bacteria</taxon>
        <taxon>Bacillati</taxon>
        <taxon>Bacillota</taxon>
        <taxon>Bacilli</taxon>
        <taxon>Bacillales</taxon>
        <taxon>Bacillaceae</taxon>
        <taxon>Pradoshia</taxon>
    </lineage>
</organism>
<evidence type="ECO:0000313" key="4">
    <source>
        <dbReference type="EMBL" id="PQD96801.1"/>
    </source>
</evidence>
<evidence type="ECO:0000313" key="5">
    <source>
        <dbReference type="Proteomes" id="UP000239663"/>
    </source>
</evidence>
<gene>
    <name evidence="4" type="ORF">CYL18_02620</name>
</gene>
<comment type="similarity">
    <text evidence="2">Belongs to the ROK (NagC/XylR) family.</text>
</comment>
<dbReference type="EMBL" id="PKOZ01000001">
    <property type="protein sequence ID" value="PQD96801.1"/>
    <property type="molecule type" value="Genomic_DNA"/>
</dbReference>
<dbReference type="Proteomes" id="UP000239663">
    <property type="component" value="Unassembled WGS sequence"/>
</dbReference>
<dbReference type="InterPro" id="IPR036390">
    <property type="entry name" value="WH_DNA-bd_sf"/>
</dbReference>
<reference evidence="4 5" key="1">
    <citation type="submission" date="2017-12" db="EMBL/GenBank/DDBJ databases">
        <title>Taxonomic description and draft genome of Pradoshia cofamensis Gen. nov., sp. nov., a thermotolerant bacillale isolated from anterior gut of earthworm Eisenia fetida.</title>
        <authorList>
            <person name="Saha T."/>
            <person name="Chakraborty R."/>
        </authorList>
    </citation>
    <scope>NUCLEOTIDE SEQUENCE [LARGE SCALE GENOMIC DNA]</scope>
    <source>
        <strain evidence="4 5">EAG3</strain>
    </source>
</reference>
<comment type="caution">
    <text evidence="4">The sequence shown here is derived from an EMBL/GenBank/DDBJ whole genome shotgun (WGS) entry which is preliminary data.</text>
</comment>
<dbReference type="InterPro" id="IPR036388">
    <property type="entry name" value="WH-like_DNA-bd_sf"/>
</dbReference>
<dbReference type="RefSeq" id="WP_104847897.1">
    <property type="nucleotide sequence ID" value="NZ_PKOZ01000001.1"/>
</dbReference>
<keyword evidence="3" id="KW-0859">Xylose metabolism</keyword>
<dbReference type="Gene3D" id="1.10.10.10">
    <property type="entry name" value="Winged helix-like DNA-binding domain superfamily/Winged helix DNA-binding domain"/>
    <property type="match status" value="1"/>
</dbReference>
<dbReference type="InterPro" id="IPR000600">
    <property type="entry name" value="ROK"/>
</dbReference>
<dbReference type="SUPFAM" id="SSF53067">
    <property type="entry name" value="Actin-like ATPase domain"/>
    <property type="match status" value="1"/>
</dbReference>
<dbReference type="Gene3D" id="3.30.420.40">
    <property type="match status" value="2"/>
</dbReference>
<evidence type="ECO:0000256" key="2">
    <source>
        <dbReference type="ARBA" id="ARBA00006479"/>
    </source>
</evidence>
<keyword evidence="3" id="KW-0119">Carbohydrate metabolism</keyword>
<sequence>MKWNQQVVKLNNKQIILQAIRDKAPISRADLSQMLGLTKGTISSLVSELIEENLCLESGPGESSGGRRPVMLLFNNSAGYTIGIDVGVNYILGILATLDGAIIRKKKQRTENKDYPAAVAKIISMIQDLHQSVPESPYGVVGIGIGIPGIVNNEGDILLAPNLGWEHKNLRQEIENAFSIPVIIENEANAGAYAEKTLGAGQECDNMVYVSAGIGIGVGFILNGQLFKGSNGISGEMGHMSIQYDGLPCPCGNKGCWELYASERALLRKAESLLPDQNDLSLEDLMNPEAHDLKPLFCEVGTFLGIGITNIANTFNPEKIIIGNRLAMAKDLMTDSIMSTVKKRSLKNSQTDLQISFSNLSVYSAALGAAAFGAEHFLAMDLHQKKVNIF</sequence>
<dbReference type="CDD" id="cd24076">
    <property type="entry name" value="ASKHA_ATPase_ROK_BsXylR-like"/>
    <property type="match status" value="1"/>
</dbReference>
<protein>
    <submittedName>
        <fullName evidence="4">ROK family protein</fullName>
    </submittedName>
</protein>
<name>A0A2S7N403_9BACI</name>
<dbReference type="Pfam" id="PF13412">
    <property type="entry name" value="HTH_24"/>
    <property type="match status" value="1"/>
</dbReference>